<dbReference type="AlphaFoldDB" id="A3K5Z4"/>
<accession>A3K5Z4</accession>
<dbReference type="Gene3D" id="3.50.30.50">
    <property type="entry name" value="Putative cyclase"/>
    <property type="match status" value="1"/>
</dbReference>
<evidence type="ECO:0000313" key="2">
    <source>
        <dbReference type="Proteomes" id="UP000005713"/>
    </source>
</evidence>
<name>A3K5Z4_SAGS3</name>
<dbReference type="Pfam" id="PF04199">
    <property type="entry name" value="Cyclase"/>
    <property type="match status" value="1"/>
</dbReference>
<dbReference type="InterPro" id="IPR007325">
    <property type="entry name" value="KFase/CYL"/>
</dbReference>
<comment type="caution">
    <text evidence="1">The sequence shown here is derived from an EMBL/GenBank/DDBJ whole genome shotgun (WGS) entry which is preliminary data.</text>
</comment>
<gene>
    <name evidence="1" type="ORF">SSE37_22080</name>
</gene>
<proteinExistence type="predicted"/>
<dbReference type="EMBL" id="AAYA01000009">
    <property type="protein sequence ID" value="EBA07533.1"/>
    <property type="molecule type" value="Genomic_DNA"/>
</dbReference>
<dbReference type="SUPFAM" id="SSF102198">
    <property type="entry name" value="Putative cyclase"/>
    <property type="match status" value="1"/>
</dbReference>
<dbReference type="Proteomes" id="UP000005713">
    <property type="component" value="Unassembled WGS sequence"/>
</dbReference>
<dbReference type="PANTHER" id="PTHR31118:SF12">
    <property type="entry name" value="CYCLASE-LIKE PROTEIN 2"/>
    <property type="match status" value="1"/>
</dbReference>
<dbReference type="RefSeq" id="WP_005860630.1">
    <property type="nucleotide sequence ID" value="NZ_AAYA01000009.1"/>
</dbReference>
<dbReference type="InterPro" id="IPR037175">
    <property type="entry name" value="KFase_sf"/>
</dbReference>
<organism evidence="1 2">
    <name type="scientific">Sagittula stellata (strain ATCC 700073 / DSM 11524 / E-37)</name>
    <dbReference type="NCBI Taxonomy" id="388399"/>
    <lineage>
        <taxon>Bacteria</taxon>
        <taxon>Pseudomonadati</taxon>
        <taxon>Pseudomonadota</taxon>
        <taxon>Alphaproteobacteria</taxon>
        <taxon>Rhodobacterales</taxon>
        <taxon>Roseobacteraceae</taxon>
        <taxon>Sagittula</taxon>
    </lineage>
</organism>
<dbReference type="PROSITE" id="PS51318">
    <property type="entry name" value="TAT"/>
    <property type="match status" value="1"/>
</dbReference>
<keyword evidence="2" id="KW-1185">Reference proteome</keyword>
<reference evidence="1 2" key="1">
    <citation type="submission" date="2006-06" db="EMBL/GenBank/DDBJ databases">
        <authorList>
            <person name="Moran M.A."/>
            <person name="Ferriera S."/>
            <person name="Johnson J."/>
            <person name="Kravitz S."/>
            <person name="Beeson K."/>
            <person name="Sutton G."/>
            <person name="Rogers Y.-H."/>
            <person name="Friedman R."/>
            <person name="Frazier M."/>
            <person name="Venter J.C."/>
        </authorList>
    </citation>
    <scope>NUCLEOTIDE SEQUENCE [LARGE SCALE GENOMIC DNA]</scope>
    <source>
        <strain evidence="1 2">E-37</strain>
    </source>
</reference>
<dbReference type="InterPro" id="IPR006311">
    <property type="entry name" value="TAT_signal"/>
</dbReference>
<dbReference type="OrthoDB" id="9777007at2"/>
<evidence type="ECO:0000313" key="1">
    <source>
        <dbReference type="EMBL" id="EBA07533.1"/>
    </source>
</evidence>
<dbReference type="GO" id="GO:0004061">
    <property type="term" value="F:arylformamidase activity"/>
    <property type="evidence" value="ECO:0007669"/>
    <property type="project" value="InterPro"/>
</dbReference>
<sequence>MCNACLIENVRKSAFSRRDFFRRSAAAGVAAVAAGAITARPALAQSSGQVVDLTWTLTPEFPTFDGNPGIMFESDKDYAADGYKIWKVTFYEHSGTHIDAPAHFAEGADSVDELAPESLMCPLCVLDITAKAAEEPNAMVEAEDIEAWISTNGDIPEGACVAMNSGWEEKMGSAAYRNDADGNFAFPGFAKSATDMLLEMGVASIGVDTLSLDPGNSADFAVHYSWLPAGRYGIENLKGLGQLPATGATLFVGAPKHEAGTGGPARVLAVV</sequence>
<protein>
    <recommendedName>
        <fullName evidence="3">Cyclase family protein</fullName>
    </recommendedName>
</protein>
<dbReference type="GO" id="GO:0019441">
    <property type="term" value="P:L-tryptophan catabolic process to kynurenine"/>
    <property type="evidence" value="ECO:0007669"/>
    <property type="project" value="InterPro"/>
</dbReference>
<dbReference type="eggNOG" id="COG1878">
    <property type="taxonomic scope" value="Bacteria"/>
</dbReference>
<evidence type="ECO:0008006" key="3">
    <source>
        <dbReference type="Google" id="ProtNLM"/>
    </source>
</evidence>
<dbReference type="PANTHER" id="PTHR31118">
    <property type="entry name" value="CYCLASE-LIKE PROTEIN 2"/>
    <property type="match status" value="1"/>
</dbReference>